<feature type="domain" description="TonB C-terminal" evidence="11">
    <location>
        <begin position="81"/>
        <end position="171"/>
    </location>
</feature>
<evidence type="ECO:0000256" key="9">
    <source>
        <dbReference type="ARBA" id="ARBA00023136"/>
    </source>
</evidence>
<dbReference type="PANTHER" id="PTHR33446:SF2">
    <property type="entry name" value="PROTEIN TONB"/>
    <property type="match status" value="1"/>
</dbReference>
<keyword evidence="4" id="KW-1003">Cell membrane</keyword>
<evidence type="ECO:0000256" key="4">
    <source>
        <dbReference type="ARBA" id="ARBA00022475"/>
    </source>
</evidence>
<dbReference type="GO" id="GO:0055085">
    <property type="term" value="P:transmembrane transport"/>
    <property type="evidence" value="ECO:0007669"/>
    <property type="project" value="InterPro"/>
</dbReference>
<evidence type="ECO:0000256" key="3">
    <source>
        <dbReference type="ARBA" id="ARBA00022448"/>
    </source>
</evidence>
<dbReference type="GO" id="GO:0031992">
    <property type="term" value="F:energy transducer activity"/>
    <property type="evidence" value="ECO:0007669"/>
    <property type="project" value="TreeGrafter"/>
</dbReference>
<dbReference type="AlphaFoldDB" id="B0T7P1"/>
<comment type="subcellular location">
    <subcellularLocation>
        <location evidence="1">Cell inner membrane</location>
        <topology evidence="1">Single-pass membrane protein</topology>
        <orientation evidence="1">Periplasmic side</orientation>
    </subcellularLocation>
</comment>
<evidence type="ECO:0000256" key="1">
    <source>
        <dbReference type="ARBA" id="ARBA00004383"/>
    </source>
</evidence>
<evidence type="ECO:0000256" key="7">
    <source>
        <dbReference type="ARBA" id="ARBA00022927"/>
    </source>
</evidence>
<name>B0T7P1_CAUSK</name>
<feature type="compositionally biased region" description="Basic and acidic residues" evidence="10">
    <location>
        <begin position="54"/>
        <end position="64"/>
    </location>
</feature>
<evidence type="ECO:0000256" key="6">
    <source>
        <dbReference type="ARBA" id="ARBA00022692"/>
    </source>
</evidence>
<dbReference type="HOGENOM" id="CLU_1560185_0_0_5"/>
<dbReference type="SUPFAM" id="SSF74653">
    <property type="entry name" value="TolA/TonB C-terminal domain"/>
    <property type="match status" value="1"/>
</dbReference>
<dbReference type="InterPro" id="IPR006260">
    <property type="entry name" value="TonB/TolA_C"/>
</dbReference>
<dbReference type="InterPro" id="IPR051045">
    <property type="entry name" value="TonB-dependent_transducer"/>
</dbReference>
<dbReference type="PROSITE" id="PS52015">
    <property type="entry name" value="TONB_CTD"/>
    <property type="match status" value="1"/>
</dbReference>
<protein>
    <submittedName>
        <fullName evidence="12">TonB family protein</fullName>
    </submittedName>
</protein>
<dbReference type="EMBL" id="CP000927">
    <property type="protein sequence ID" value="ABZ71229.1"/>
    <property type="molecule type" value="Genomic_DNA"/>
</dbReference>
<dbReference type="STRING" id="366602.Caul_2101"/>
<evidence type="ECO:0000256" key="10">
    <source>
        <dbReference type="SAM" id="MobiDB-lite"/>
    </source>
</evidence>
<keyword evidence="8" id="KW-1133">Transmembrane helix</keyword>
<gene>
    <name evidence="12" type="ordered locus">Caul_2101</name>
</gene>
<comment type="similarity">
    <text evidence="2">Belongs to the TonB family.</text>
</comment>
<dbReference type="NCBIfam" id="TIGR01352">
    <property type="entry name" value="tonB_Cterm"/>
    <property type="match status" value="1"/>
</dbReference>
<dbReference type="GO" id="GO:0098797">
    <property type="term" value="C:plasma membrane protein complex"/>
    <property type="evidence" value="ECO:0007669"/>
    <property type="project" value="TreeGrafter"/>
</dbReference>
<dbReference type="InterPro" id="IPR037682">
    <property type="entry name" value="TonB_C"/>
</dbReference>
<evidence type="ECO:0000256" key="2">
    <source>
        <dbReference type="ARBA" id="ARBA00006555"/>
    </source>
</evidence>
<dbReference type="Pfam" id="PF03544">
    <property type="entry name" value="TonB_C"/>
    <property type="match status" value="1"/>
</dbReference>
<evidence type="ECO:0000256" key="5">
    <source>
        <dbReference type="ARBA" id="ARBA00022519"/>
    </source>
</evidence>
<keyword evidence="9" id="KW-0472">Membrane</keyword>
<evidence type="ECO:0000256" key="8">
    <source>
        <dbReference type="ARBA" id="ARBA00022989"/>
    </source>
</evidence>
<dbReference type="Gene3D" id="3.30.1150.10">
    <property type="match status" value="1"/>
</dbReference>
<dbReference type="KEGG" id="cak:Caul_2101"/>
<evidence type="ECO:0000259" key="11">
    <source>
        <dbReference type="PROSITE" id="PS52015"/>
    </source>
</evidence>
<keyword evidence="3" id="KW-0813">Transport</keyword>
<dbReference type="GO" id="GO:0015031">
    <property type="term" value="P:protein transport"/>
    <property type="evidence" value="ECO:0007669"/>
    <property type="project" value="UniProtKB-KW"/>
</dbReference>
<sequence length="171" mass="17692">MSSGDAIEVTLVSASKGSPLARERQPATPSKPVAAESLASAQTPSSPSPAGAGEGRRASPDDGKASTSTQPGAIDPAVGADYRQRLLAHIQPFRRFPTQAQDADARGIVQLIFMVDQRGSVVGVWVKSSSGFEVLDAEAVATVLRAQPMPRVPPGLPAPLTVQLPVSFNPS</sequence>
<keyword evidence="7" id="KW-0653">Protein transport</keyword>
<feature type="region of interest" description="Disordered" evidence="10">
    <location>
        <begin position="1"/>
        <end position="78"/>
    </location>
</feature>
<accession>B0T7P1</accession>
<proteinExistence type="inferred from homology"/>
<reference evidence="12" key="1">
    <citation type="submission" date="2008-01" db="EMBL/GenBank/DDBJ databases">
        <title>Complete sequence of chromosome of Caulobacter sp. K31.</title>
        <authorList>
            <consortium name="US DOE Joint Genome Institute"/>
            <person name="Copeland A."/>
            <person name="Lucas S."/>
            <person name="Lapidus A."/>
            <person name="Barry K."/>
            <person name="Glavina del Rio T."/>
            <person name="Dalin E."/>
            <person name="Tice H."/>
            <person name="Pitluck S."/>
            <person name="Bruce D."/>
            <person name="Goodwin L."/>
            <person name="Thompson L.S."/>
            <person name="Brettin T."/>
            <person name="Detter J.C."/>
            <person name="Han C."/>
            <person name="Schmutz J."/>
            <person name="Larimer F."/>
            <person name="Land M."/>
            <person name="Hauser L."/>
            <person name="Kyrpides N."/>
            <person name="Kim E."/>
            <person name="Stephens C."/>
            <person name="Richardson P."/>
        </authorList>
    </citation>
    <scope>NUCLEOTIDE SEQUENCE [LARGE SCALE GENOMIC DNA]</scope>
    <source>
        <strain evidence="12">K31</strain>
    </source>
</reference>
<dbReference type="OrthoDB" id="7174004at2"/>
<keyword evidence="5" id="KW-0997">Cell inner membrane</keyword>
<organism evidence="12">
    <name type="scientific">Caulobacter sp. (strain K31)</name>
    <dbReference type="NCBI Taxonomy" id="366602"/>
    <lineage>
        <taxon>Bacteria</taxon>
        <taxon>Pseudomonadati</taxon>
        <taxon>Pseudomonadota</taxon>
        <taxon>Alphaproteobacteria</taxon>
        <taxon>Caulobacterales</taxon>
        <taxon>Caulobacteraceae</taxon>
        <taxon>Caulobacter</taxon>
    </lineage>
</organism>
<dbReference type="eggNOG" id="COG0810">
    <property type="taxonomic scope" value="Bacteria"/>
</dbReference>
<keyword evidence="6" id="KW-0812">Transmembrane</keyword>
<dbReference type="PANTHER" id="PTHR33446">
    <property type="entry name" value="PROTEIN TONB-RELATED"/>
    <property type="match status" value="1"/>
</dbReference>
<evidence type="ECO:0000313" key="12">
    <source>
        <dbReference type="EMBL" id="ABZ71229.1"/>
    </source>
</evidence>
<feature type="compositionally biased region" description="Low complexity" evidence="10">
    <location>
        <begin position="39"/>
        <end position="51"/>
    </location>
</feature>